<protein>
    <submittedName>
        <fullName evidence="2">Uncharacterized protein</fullName>
    </submittedName>
</protein>
<accession>A0ABS9MK11</accession>
<feature type="coiled-coil region" evidence="1">
    <location>
        <begin position="7"/>
        <end position="34"/>
    </location>
</feature>
<comment type="caution">
    <text evidence="2">The sequence shown here is derived from an EMBL/GenBank/DDBJ whole genome shotgun (WGS) entry which is preliminary data.</text>
</comment>
<keyword evidence="1" id="KW-0175">Coiled coil</keyword>
<sequence length="59" mass="6942">MKRRCHHRKIDRDLEQLNQNLNTIIQNQNELYCKLEQLYAVVTSLDSLDGTDKHKTGDS</sequence>
<dbReference type="RefSeq" id="WP_087229998.1">
    <property type="nucleotide sequence ID" value="NZ_JAKNHQ010000008.1"/>
</dbReference>
<reference evidence="2 3" key="1">
    <citation type="submission" date="2022-01" db="EMBL/GenBank/DDBJ databases">
        <title>Collection of gut derived symbiotic bacterial strains cultured from healthy donors.</title>
        <authorList>
            <person name="Lin H."/>
            <person name="Kohout C."/>
            <person name="Waligurski E."/>
            <person name="Pamer E.G."/>
        </authorList>
    </citation>
    <scope>NUCLEOTIDE SEQUENCE [LARGE SCALE GENOMIC DNA]</scope>
    <source>
        <strain evidence="2 3">DFI.7.58</strain>
    </source>
</reference>
<evidence type="ECO:0000313" key="3">
    <source>
        <dbReference type="Proteomes" id="UP001298681"/>
    </source>
</evidence>
<proteinExistence type="predicted"/>
<gene>
    <name evidence="2" type="ORF">L0P57_07610</name>
</gene>
<name>A0ABS9MK11_9FIRM</name>
<evidence type="ECO:0000256" key="1">
    <source>
        <dbReference type="SAM" id="Coils"/>
    </source>
</evidence>
<dbReference type="Proteomes" id="UP001298681">
    <property type="component" value="Unassembled WGS sequence"/>
</dbReference>
<organism evidence="2 3">
    <name type="scientific">Anaeromassilibacillus senegalensis</name>
    <dbReference type="NCBI Taxonomy" id="1673717"/>
    <lineage>
        <taxon>Bacteria</taxon>
        <taxon>Bacillati</taxon>
        <taxon>Bacillota</taxon>
        <taxon>Clostridia</taxon>
        <taxon>Eubacteriales</taxon>
        <taxon>Acutalibacteraceae</taxon>
        <taxon>Anaeromassilibacillus</taxon>
    </lineage>
</organism>
<dbReference type="EMBL" id="JAKNHQ010000008">
    <property type="protein sequence ID" value="MCG4610799.1"/>
    <property type="molecule type" value="Genomic_DNA"/>
</dbReference>
<keyword evidence="3" id="KW-1185">Reference proteome</keyword>
<evidence type="ECO:0000313" key="2">
    <source>
        <dbReference type="EMBL" id="MCG4610799.1"/>
    </source>
</evidence>